<evidence type="ECO:0000256" key="3">
    <source>
        <dbReference type="ARBA" id="ARBA00023157"/>
    </source>
</evidence>
<evidence type="ECO:0000256" key="4">
    <source>
        <dbReference type="SAM" id="SignalP"/>
    </source>
</evidence>
<keyword evidence="3" id="KW-1015">Disulfide bond</keyword>
<dbReference type="OrthoDB" id="5871431at2759"/>
<dbReference type="Gene3D" id="4.10.410.10">
    <property type="entry name" value="Pancreatic trypsin inhibitor Kunitz domain"/>
    <property type="match status" value="2"/>
</dbReference>
<evidence type="ECO:0000313" key="7">
    <source>
        <dbReference type="Proteomes" id="UP000252519"/>
    </source>
</evidence>
<keyword evidence="7" id="KW-1185">Reference proteome</keyword>
<dbReference type="STRING" id="29170.A0A368G6K3"/>
<keyword evidence="2" id="KW-0722">Serine protease inhibitor</keyword>
<dbReference type="InterPro" id="IPR050098">
    <property type="entry name" value="TFPI/VKTCI-like"/>
</dbReference>
<proteinExistence type="predicted"/>
<dbReference type="Pfam" id="PF00014">
    <property type="entry name" value="Kunitz_BPTI"/>
    <property type="match status" value="2"/>
</dbReference>
<evidence type="ECO:0000313" key="6">
    <source>
        <dbReference type="EMBL" id="RCN40043.1"/>
    </source>
</evidence>
<dbReference type="AlphaFoldDB" id="A0A368G6K3"/>
<feature type="chain" id="PRO_5016620992" evidence="4">
    <location>
        <begin position="17"/>
        <end position="165"/>
    </location>
</feature>
<dbReference type="SUPFAM" id="SSF57362">
    <property type="entry name" value="BPTI-like"/>
    <property type="match status" value="2"/>
</dbReference>
<organism evidence="6 7">
    <name type="scientific">Ancylostoma caninum</name>
    <name type="common">Dog hookworm</name>
    <dbReference type="NCBI Taxonomy" id="29170"/>
    <lineage>
        <taxon>Eukaryota</taxon>
        <taxon>Metazoa</taxon>
        <taxon>Ecdysozoa</taxon>
        <taxon>Nematoda</taxon>
        <taxon>Chromadorea</taxon>
        <taxon>Rhabditida</taxon>
        <taxon>Rhabditina</taxon>
        <taxon>Rhabditomorpha</taxon>
        <taxon>Strongyloidea</taxon>
        <taxon>Ancylostomatidae</taxon>
        <taxon>Ancylostomatinae</taxon>
        <taxon>Ancylostoma</taxon>
    </lineage>
</organism>
<dbReference type="Proteomes" id="UP000252519">
    <property type="component" value="Unassembled WGS sequence"/>
</dbReference>
<dbReference type="CDD" id="cd00109">
    <property type="entry name" value="Kunitz-type"/>
    <property type="match status" value="2"/>
</dbReference>
<dbReference type="PRINTS" id="PR00759">
    <property type="entry name" value="BASICPTASE"/>
</dbReference>
<dbReference type="PROSITE" id="PS00280">
    <property type="entry name" value="BPTI_KUNITZ_1"/>
    <property type="match status" value="2"/>
</dbReference>
<reference evidence="6 7" key="1">
    <citation type="submission" date="2014-10" db="EMBL/GenBank/DDBJ databases">
        <title>Draft genome of the hookworm Ancylostoma caninum.</title>
        <authorList>
            <person name="Mitreva M."/>
        </authorList>
    </citation>
    <scope>NUCLEOTIDE SEQUENCE [LARGE SCALE GENOMIC DNA]</scope>
    <source>
        <strain evidence="6 7">Baltimore</strain>
    </source>
</reference>
<dbReference type="PROSITE" id="PS50279">
    <property type="entry name" value="BPTI_KUNITZ_2"/>
    <property type="match status" value="2"/>
</dbReference>
<keyword evidence="1" id="KW-0646">Protease inhibitor</keyword>
<evidence type="ECO:0000259" key="5">
    <source>
        <dbReference type="PROSITE" id="PS50279"/>
    </source>
</evidence>
<dbReference type="InterPro" id="IPR002223">
    <property type="entry name" value="Kunitz_BPTI"/>
</dbReference>
<gene>
    <name evidence="6" type="ORF">ANCCAN_14042</name>
</gene>
<dbReference type="PANTHER" id="PTHR10083">
    <property type="entry name" value="KUNITZ-TYPE PROTEASE INHIBITOR-RELATED"/>
    <property type="match status" value="1"/>
</dbReference>
<dbReference type="GO" id="GO:0005615">
    <property type="term" value="C:extracellular space"/>
    <property type="evidence" value="ECO:0007669"/>
    <property type="project" value="TreeGrafter"/>
</dbReference>
<dbReference type="InterPro" id="IPR036880">
    <property type="entry name" value="Kunitz_BPTI_sf"/>
</dbReference>
<feature type="signal peptide" evidence="4">
    <location>
        <begin position="1"/>
        <end position="16"/>
    </location>
</feature>
<accession>A0A368G6K3</accession>
<feature type="domain" description="BPTI/Kunitz inhibitor" evidence="5">
    <location>
        <begin position="24"/>
        <end position="74"/>
    </location>
</feature>
<comment type="caution">
    <text evidence="6">The sequence shown here is derived from an EMBL/GenBank/DDBJ whole genome shotgun (WGS) entry which is preliminary data.</text>
</comment>
<dbReference type="FunFam" id="4.10.410.10:FF:000020">
    <property type="entry name" value="Collagen, type VI, alpha 3"/>
    <property type="match status" value="2"/>
</dbReference>
<dbReference type="EMBL" id="JOJR01000306">
    <property type="protein sequence ID" value="RCN40043.1"/>
    <property type="molecule type" value="Genomic_DNA"/>
</dbReference>
<keyword evidence="4" id="KW-0732">Signal</keyword>
<dbReference type="SMART" id="SM00131">
    <property type="entry name" value="KU"/>
    <property type="match status" value="2"/>
</dbReference>
<evidence type="ECO:0000256" key="1">
    <source>
        <dbReference type="ARBA" id="ARBA00022690"/>
    </source>
</evidence>
<evidence type="ECO:0000256" key="2">
    <source>
        <dbReference type="ARBA" id="ARBA00022900"/>
    </source>
</evidence>
<dbReference type="InterPro" id="IPR020901">
    <property type="entry name" value="Prtase_inh_Kunz-CS"/>
</dbReference>
<sequence length="165" mass="18913">MQSAVLFLFFAAIVSAQWDRDDRCYQEINPGPCRGYFRRFAFDPSKGKCVQFTFGGCFGNDNNFKTMAQCKRACSPDDGVIIIPSLRYEDKMLRPDLQSDKSCMLPIERGPCLAYMPRFGFDPSRGKCVEFVYGGCEGNRNNFENKADCEWFCRAYIPMPIIPLR</sequence>
<dbReference type="GO" id="GO:0004867">
    <property type="term" value="F:serine-type endopeptidase inhibitor activity"/>
    <property type="evidence" value="ECO:0007669"/>
    <property type="project" value="UniProtKB-KW"/>
</dbReference>
<name>A0A368G6K3_ANCCA</name>
<feature type="domain" description="BPTI/Kunitz inhibitor" evidence="5">
    <location>
        <begin position="103"/>
        <end position="153"/>
    </location>
</feature>
<dbReference type="PANTHER" id="PTHR10083:SF328">
    <property type="entry name" value="TISSUE FACTOR PATHWAY INHIBITOR"/>
    <property type="match status" value="1"/>
</dbReference>
<protein>
    <submittedName>
        <fullName evidence="6">Kunitz/Bovine pancreatic trypsin inhibitor domain protein</fullName>
    </submittedName>
</protein>